<sequence>MAVKTQDLPIREQEGDVSTASKQEVTFGRPLLSQFLLAPGYRNLNQGSFGTIPRAVQAAQRSYQDQAEARPDIFIRYDFPKLLDQSRAAVASLLRAPVDTIVFVSNATVAVNTVLKSLAWNPDGKDEILYFSTVYSGCGKTIDCVVDFSTGLASSREVPITYPIEDDEILSRFRAAAQASRDAGKRPRIALYDTVSSLPGVRFPFEAMTAACRDLGILSLLDGAQGAGLIDIDLAQLDPDFFLTNCHKWLHCPRGCAAFYVPLRNQDLVRSSLATSHGYVSRGGTQRFNPLPPAEGKSRFVNEFEFVGTMDNSPYLAVKDAIAWRESIGGEEKIIQWQTNLAKAGGKKVAEILGTEVLDNKTGTLTNCGMVNVALPMVIVDDDAAGKGKVDDKGCLGVPRKAAYPLTQWMLETMIGEYDTFIALIVHQGRWWARLSAQVYLDMDDFEWAGQTLKALCKRAASLEMVTGSGA</sequence>
<keyword evidence="1" id="KW-0663">Pyridoxal phosphate</keyword>
<dbReference type="Pfam" id="PF00266">
    <property type="entry name" value="Aminotran_5"/>
    <property type="match status" value="1"/>
</dbReference>
<dbReference type="PANTHER" id="PTHR43092">
    <property type="entry name" value="L-CYSTEINE DESULFHYDRASE"/>
    <property type="match status" value="1"/>
</dbReference>
<proteinExistence type="predicted"/>
<dbReference type="GO" id="GO:0016740">
    <property type="term" value="F:transferase activity"/>
    <property type="evidence" value="ECO:0007669"/>
    <property type="project" value="UniProtKB-KW"/>
</dbReference>
<dbReference type="Proteomes" id="UP001174691">
    <property type="component" value="Unassembled WGS sequence"/>
</dbReference>
<name>A0AA38RJB5_9PEZI</name>
<evidence type="ECO:0000313" key="4">
    <source>
        <dbReference type="Proteomes" id="UP001174691"/>
    </source>
</evidence>
<comment type="caution">
    <text evidence="3">The sequence shown here is derived from an EMBL/GenBank/DDBJ whole genome shotgun (WGS) entry which is preliminary data.</text>
</comment>
<dbReference type="InterPro" id="IPR015422">
    <property type="entry name" value="PyrdxlP-dep_Trfase_small"/>
</dbReference>
<dbReference type="InterPro" id="IPR015421">
    <property type="entry name" value="PyrdxlP-dep_Trfase_major"/>
</dbReference>
<keyword evidence="4" id="KW-1185">Reference proteome</keyword>
<dbReference type="Gene3D" id="3.90.1150.10">
    <property type="entry name" value="Aspartate Aminotransferase, domain 1"/>
    <property type="match status" value="1"/>
</dbReference>
<dbReference type="Gene3D" id="3.40.640.10">
    <property type="entry name" value="Type I PLP-dependent aspartate aminotransferase-like (Major domain)"/>
    <property type="match status" value="1"/>
</dbReference>
<gene>
    <name evidence="3" type="ORF">NKR19_g7108</name>
</gene>
<evidence type="ECO:0000259" key="2">
    <source>
        <dbReference type="Pfam" id="PF00266"/>
    </source>
</evidence>
<evidence type="ECO:0000256" key="1">
    <source>
        <dbReference type="ARBA" id="ARBA00022898"/>
    </source>
</evidence>
<organism evidence="3 4">
    <name type="scientific">Coniochaeta hoffmannii</name>
    <dbReference type="NCBI Taxonomy" id="91930"/>
    <lineage>
        <taxon>Eukaryota</taxon>
        <taxon>Fungi</taxon>
        <taxon>Dikarya</taxon>
        <taxon>Ascomycota</taxon>
        <taxon>Pezizomycotina</taxon>
        <taxon>Sordariomycetes</taxon>
        <taxon>Sordariomycetidae</taxon>
        <taxon>Coniochaetales</taxon>
        <taxon>Coniochaetaceae</taxon>
        <taxon>Coniochaeta</taxon>
    </lineage>
</organism>
<evidence type="ECO:0000313" key="3">
    <source>
        <dbReference type="EMBL" id="KAJ9142796.1"/>
    </source>
</evidence>
<feature type="domain" description="Aminotransferase class V" evidence="2">
    <location>
        <begin position="71"/>
        <end position="375"/>
    </location>
</feature>
<dbReference type="PANTHER" id="PTHR43092:SF2">
    <property type="entry name" value="HERCYNYLCYSTEINE SULFOXIDE LYASE"/>
    <property type="match status" value="1"/>
</dbReference>
<protein>
    <submittedName>
        <fullName evidence="3">PLP-dependent transferase</fullName>
    </submittedName>
</protein>
<accession>A0AA38RJB5</accession>
<keyword evidence="3" id="KW-0808">Transferase</keyword>
<dbReference type="AlphaFoldDB" id="A0AA38RJB5"/>
<dbReference type="InterPro" id="IPR015424">
    <property type="entry name" value="PyrdxlP-dep_Trfase"/>
</dbReference>
<dbReference type="EMBL" id="JANBVN010000119">
    <property type="protein sequence ID" value="KAJ9142796.1"/>
    <property type="molecule type" value="Genomic_DNA"/>
</dbReference>
<reference evidence="3" key="1">
    <citation type="submission" date="2022-07" db="EMBL/GenBank/DDBJ databases">
        <title>Fungi with potential for degradation of polypropylene.</title>
        <authorList>
            <person name="Gostincar C."/>
        </authorList>
    </citation>
    <scope>NUCLEOTIDE SEQUENCE</scope>
    <source>
        <strain evidence="3">EXF-13287</strain>
    </source>
</reference>
<dbReference type="SUPFAM" id="SSF53383">
    <property type="entry name" value="PLP-dependent transferases"/>
    <property type="match status" value="1"/>
</dbReference>
<dbReference type="InterPro" id="IPR000192">
    <property type="entry name" value="Aminotrans_V_dom"/>
</dbReference>